<dbReference type="SUPFAM" id="SSF55073">
    <property type="entry name" value="Nucleotide cyclase"/>
    <property type="match status" value="1"/>
</dbReference>
<dbReference type="InterPro" id="IPR013655">
    <property type="entry name" value="PAS_fold_3"/>
</dbReference>
<evidence type="ECO:0000259" key="6">
    <source>
        <dbReference type="PROSITE" id="PS50113"/>
    </source>
</evidence>
<dbReference type="Gene3D" id="3.30.450.20">
    <property type="entry name" value="PAS domain"/>
    <property type="match status" value="2"/>
</dbReference>
<dbReference type="PROSITE" id="PS50113">
    <property type="entry name" value="PAC"/>
    <property type="match status" value="2"/>
</dbReference>
<dbReference type="GO" id="GO:0052621">
    <property type="term" value="F:diguanylate cyclase activity"/>
    <property type="evidence" value="ECO:0007669"/>
    <property type="project" value="UniProtKB-EC"/>
</dbReference>
<dbReference type="NCBIfam" id="TIGR00229">
    <property type="entry name" value="sensory_box"/>
    <property type="match status" value="1"/>
</dbReference>
<evidence type="ECO:0000259" key="5">
    <source>
        <dbReference type="PROSITE" id="PS50112"/>
    </source>
</evidence>
<feature type="domain" description="PAC" evidence="6">
    <location>
        <begin position="837"/>
        <end position="891"/>
    </location>
</feature>
<dbReference type="PANTHER" id="PTHR44757:SF2">
    <property type="entry name" value="BIOFILM ARCHITECTURE MAINTENANCE PROTEIN MBAA"/>
    <property type="match status" value="1"/>
</dbReference>
<dbReference type="STRING" id="745411.B3C1_12319"/>
<dbReference type="InterPro" id="IPR043128">
    <property type="entry name" value="Rev_trsase/Diguanyl_cyclase"/>
</dbReference>
<dbReference type="Gene3D" id="3.20.20.450">
    <property type="entry name" value="EAL domain"/>
    <property type="match status" value="1"/>
</dbReference>
<dbReference type="InterPro" id="IPR001633">
    <property type="entry name" value="EAL_dom"/>
</dbReference>
<dbReference type="Proteomes" id="UP000006755">
    <property type="component" value="Unassembled WGS sequence"/>
</dbReference>
<dbReference type="InterPro" id="IPR052155">
    <property type="entry name" value="Biofilm_reg_signaling"/>
</dbReference>
<dbReference type="SMART" id="SM00267">
    <property type="entry name" value="GGDEF"/>
    <property type="match status" value="1"/>
</dbReference>
<evidence type="ECO:0000313" key="9">
    <source>
        <dbReference type="EMBL" id="EKE71418.1"/>
    </source>
</evidence>
<gene>
    <name evidence="9" type="ORF">B3C1_12319</name>
</gene>
<dbReference type="SUPFAM" id="SSF141868">
    <property type="entry name" value="EAL domain-like"/>
    <property type="match status" value="1"/>
</dbReference>
<dbReference type="CDD" id="cd00130">
    <property type="entry name" value="PAS"/>
    <property type="match status" value="2"/>
</dbReference>
<dbReference type="InterPro" id="IPR000700">
    <property type="entry name" value="PAS-assoc_C"/>
</dbReference>
<reference evidence="9 10" key="1">
    <citation type="journal article" date="2012" name="J. Bacteriol.">
        <title>Genome Sequence of Gallaecimonas xiamenensis Type Strain 3-C-1.</title>
        <authorList>
            <person name="Lai Q."/>
            <person name="Wang L."/>
            <person name="Wang W."/>
            <person name="Shao Z."/>
        </authorList>
    </citation>
    <scope>NUCLEOTIDE SEQUENCE [LARGE SCALE GENOMIC DNA]</scope>
    <source>
        <strain evidence="9 10">3-C-1</strain>
    </source>
</reference>
<organism evidence="9 10">
    <name type="scientific">Gallaecimonas xiamenensis 3-C-1</name>
    <dbReference type="NCBI Taxonomy" id="745411"/>
    <lineage>
        <taxon>Bacteria</taxon>
        <taxon>Pseudomonadati</taxon>
        <taxon>Pseudomonadota</taxon>
        <taxon>Gammaproteobacteria</taxon>
        <taxon>Enterobacterales</taxon>
        <taxon>Gallaecimonadaceae</taxon>
        <taxon>Gallaecimonas</taxon>
    </lineage>
</organism>
<dbReference type="eggNOG" id="COG5001">
    <property type="taxonomic scope" value="Bacteria"/>
</dbReference>
<dbReference type="Pfam" id="PF00990">
    <property type="entry name" value="GGDEF"/>
    <property type="match status" value="1"/>
</dbReference>
<evidence type="ECO:0000313" key="10">
    <source>
        <dbReference type="Proteomes" id="UP000006755"/>
    </source>
</evidence>
<keyword evidence="10" id="KW-1185">Reference proteome</keyword>
<dbReference type="SUPFAM" id="SSF63829">
    <property type="entry name" value="Calcium-dependent phosphotriesterase"/>
    <property type="match status" value="1"/>
</dbReference>
<dbReference type="SMART" id="SM00091">
    <property type="entry name" value="PAS"/>
    <property type="match status" value="1"/>
</dbReference>
<dbReference type="PANTHER" id="PTHR44757">
    <property type="entry name" value="DIGUANYLATE CYCLASE DGCP"/>
    <property type="match status" value="1"/>
</dbReference>
<evidence type="ECO:0000256" key="4">
    <source>
        <dbReference type="ARBA" id="ARBA00034247"/>
    </source>
</evidence>
<feature type="domain" description="PAC" evidence="6">
    <location>
        <begin position="958"/>
        <end position="1010"/>
    </location>
</feature>
<sequence>MLLCFCASAAALTNDVIIRQWTAQQGLPNGWVNALLEDGHGNLWAGTPDGLYRLTQSKALAVPMAPGLDQMVNTLVKDDQGFFVGTANALLHWSLGNGLETLATAQQQPLLSPGGVLAATLHKGELWALLGSRKLALWHHGQLSLDAGVGIDENWRQLTSDGRHLFLLSLRQVLAYDPEEGKAQPLAWDKSRYGSPKDLVVDRQKRLWLTSEKGLFQLKLGPDGWQVLPQIQGHYFRSLAEDAKGGFYLTGRYGIQYYHPDSRQLVDYGELIKAQTQIEGLVAITVDRNGLVWAGALGEGVLMLANKATLPLASYSRRSDPALSSDVVWGVLPQPDGTLWLATDAGLEKLSAGAHRLYRPADFSINDGFFAVTPFGDRLAVCGLPGFYLFDPQTESFSRPLEGSNWQGRTCLNLQNDGDSLMIGGMDSLLRWRPGQVEGWLSDTNGKPLDSVKVFARQGERFWGAGAAGLLYQEQGQWTPVQDLPGRRLNAIEPLGDHQLLMGFDKEGLWRLDWGGAEPQWTNLSALWDLPSQAIFFIRRDGDRLYLGMQNTLVLVHHPEQPAPVVEAFFEEDGLPDDELNEGAAKVGDDGTLWVGTAKGVAAFARDSLRHRQQYEDSGVVFLQSRSSGGKGGLYWDMNKLPQLPADLGVLHIQLGSQDYASSRVPQFRYQVSDDSEPVTLYSESPIVLGSLDHGWHSIKVWHTTSGRWRPEPQILRFAIDTPWYRSYPFFSALGLLLLVLSLLFAQQRRRQQQRLHKAFKLAKDSEQQLRLAMFGANANTWSWLAESNSFDIHRPESEFASADGNVHFAMDKVPIHPDDRDRVFAAWNQHLAGQSSRYDVEYRVMVNNQIRWMHVIGRIVDVDEQGRAQRISGIYQDITERKHLEGEVNLYARAFENTAEGVLILGAGREILSGNPAVERICGYDRDQLIGHPLTFLLPGEFLDGDLWQQVYRSGAWTGETTLIRQDGSSCALWLNVTVMDDKASASRHFVVVFSDMTERKAAESELRRLANYDVLTGLPNRAMFMQRLGQALATARSHDQRLALLFMDLDRFKTVNDTYGHRVGDGLLIEAANRLQEVVGDRDTVARLGGDEFVVIIHEVESTEQLIPLCEALLSTLAEPFSVYGRQFFLSTSIGISLYPDDGREPEALLRNADMAMYHAKDEGRNNMQFYCHRRNQEAMQLMQLEADLRLGLEREEFFVVYQPQVDVLEGEIVVALEALARWRHPTQGQVSPDVFIKVAENTGLIAALDGLVLRQAVAAISELNKERRKPLTLSVNISAAHFRQHDFVAQVRQVLDDTGLKPALLCLEITESTLMREVGTAKEHLSALRKLGVSVAVDDFGTGYSSLAYLKQFEVNELKVDKSFVSDLTDSEADAAIVRSVVDLARNLGLKVVAEGVETEEQLDLCLALGCYRVQGFYYARPMALPDLKSWLLDWKARQAS</sequence>
<dbReference type="SMART" id="SM00052">
    <property type="entry name" value="EAL"/>
    <property type="match status" value="1"/>
</dbReference>
<protein>
    <recommendedName>
        <fullName evidence="3">diguanylate cyclase</fullName>
        <ecNumber evidence="3">2.7.7.65</ecNumber>
    </recommendedName>
</protein>
<dbReference type="PROSITE" id="PS50883">
    <property type="entry name" value="EAL"/>
    <property type="match status" value="1"/>
</dbReference>
<dbReference type="EC" id="2.7.7.65" evidence="3"/>
<dbReference type="SUPFAM" id="SSF55785">
    <property type="entry name" value="PYP-like sensor domain (PAS domain)"/>
    <property type="match status" value="2"/>
</dbReference>
<dbReference type="InterPro" id="IPR015943">
    <property type="entry name" value="WD40/YVTN_repeat-like_dom_sf"/>
</dbReference>
<dbReference type="EMBL" id="AMRI01000017">
    <property type="protein sequence ID" value="EKE71418.1"/>
    <property type="molecule type" value="Genomic_DNA"/>
</dbReference>
<name>K2J879_9GAMM</name>
<dbReference type="Pfam" id="PF13426">
    <property type="entry name" value="PAS_9"/>
    <property type="match status" value="1"/>
</dbReference>
<dbReference type="Gene3D" id="2.130.10.10">
    <property type="entry name" value="YVTN repeat-like/Quinoprotein amine dehydrogenase"/>
    <property type="match status" value="3"/>
</dbReference>
<dbReference type="Pfam" id="PF08447">
    <property type="entry name" value="PAS_3"/>
    <property type="match status" value="1"/>
</dbReference>
<accession>K2J879</accession>
<dbReference type="CDD" id="cd01949">
    <property type="entry name" value="GGDEF"/>
    <property type="match status" value="1"/>
</dbReference>
<feature type="domain" description="GGDEF" evidence="8">
    <location>
        <begin position="1042"/>
        <end position="1175"/>
    </location>
</feature>
<dbReference type="InterPro" id="IPR035919">
    <property type="entry name" value="EAL_sf"/>
</dbReference>
<dbReference type="FunFam" id="3.30.70.270:FF:000001">
    <property type="entry name" value="Diguanylate cyclase domain protein"/>
    <property type="match status" value="1"/>
</dbReference>
<dbReference type="Pfam" id="PF00563">
    <property type="entry name" value="EAL"/>
    <property type="match status" value="1"/>
</dbReference>
<dbReference type="InterPro" id="IPR001610">
    <property type="entry name" value="PAC"/>
</dbReference>
<evidence type="ECO:0000256" key="2">
    <source>
        <dbReference type="ARBA" id="ARBA00004665"/>
    </source>
</evidence>
<proteinExistence type="predicted"/>
<evidence type="ECO:0000259" key="7">
    <source>
        <dbReference type="PROSITE" id="PS50883"/>
    </source>
</evidence>
<evidence type="ECO:0000256" key="3">
    <source>
        <dbReference type="ARBA" id="ARBA00012528"/>
    </source>
</evidence>
<comment type="pathway">
    <text evidence="2">Purine metabolism; 3',5'-cyclic di-GMP biosynthesis.</text>
</comment>
<feature type="domain" description="EAL" evidence="7">
    <location>
        <begin position="1184"/>
        <end position="1439"/>
    </location>
</feature>
<dbReference type="NCBIfam" id="TIGR00254">
    <property type="entry name" value="GGDEF"/>
    <property type="match status" value="1"/>
</dbReference>
<dbReference type="InterPro" id="IPR011110">
    <property type="entry name" value="Reg_prop"/>
</dbReference>
<comment type="catalytic activity">
    <reaction evidence="4">
        <text>2 GTP = 3',3'-c-di-GMP + 2 diphosphate</text>
        <dbReference type="Rhea" id="RHEA:24898"/>
        <dbReference type="ChEBI" id="CHEBI:33019"/>
        <dbReference type="ChEBI" id="CHEBI:37565"/>
        <dbReference type="ChEBI" id="CHEBI:58805"/>
        <dbReference type="EC" id="2.7.7.65"/>
    </reaction>
</comment>
<dbReference type="InterPro" id="IPR035965">
    <property type="entry name" value="PAS-like_dom_sf"/>
</dbReference>
<dbReference type="SMART" id="SM00086">
    <property type="entry name" value="PAC"/>
    <property type="match status" value="2"/>
</dbReference>
<evidence type="ECO:0000256" key="1">
    <source>
        <dbReference type="ARBA" id="ARBA00001946"/>
    </source>
</evidence>
<dbReference type="InterPro" id="IPR029787">
    <property type="entry name" value="Nucleotide_cyclase"/>
</dbReference>
<dbReference type="InterPro" id="IPR011044">
    <property type="entry name" value="Quino_amine_DH_bsu"/>
</dbReference>
<feature type="domain" description="PAS" evidence="5">
    <location>
        <begin position="888"/>
        <end position="940"/>
    </location>
</feature>
<dbReference type="SUPFAM" id="SSF50969">
    <property type="entry name" value="YVTN repeat-like/Quinoprotein amine dehydrogenase"/>
    <property type="match status" value="1"/>
</dbReference>
<dbReference type="InterPro" id="IPR000014">
    <property type="entry name" value="PAS"/>
</dbReference>
<dbReference type="InterPro" id="IPR000160">
    <property type="entry name" value="GGDEF_dom"/>
</dbReference>
<evidence type="ECO:0000259" key="8">
    <source>
        <dbReference type="PROSITE" id="PS50887"/>
    </source>
</evidence>
<dbReference type="Pfam" id="PF07494">
    <property type="entry name" value="Reg_prop"/>
    <property type="match status" value="1"/>
</dbReference>
<comment type="cofactor">
    <cofactor evidence="1">
        <name>Mg(2+)</name>
        <dbReference type="ChEBI" id="CHEBI:18420"/>
    </cofactor>
</comment>
<comment type="caution">
    <text evidence="9">The sequence shown here is derived from an EMBL/GenBank/DDBJ whole genome shotgun (WGS) entry which is preliminary data.</text>
</comment>
<dbReference type="PROSITE" id="PS50112">
    <property type="entry name" value="PAS"/>
    <property type="match status" value="1"/>
</dbReference>
<dbReference type="CDD" id="cd01948">
    <property type="entry name" value="EAL"/>
    <property type="match status" value="1"/>
</dbReference>
<dbReference type="Gene3D" id="3.30.70.270">
    <property type="match status" value="1"/>
</dbReference>
<dbReference type="PROSITE" id="PS50887">
    <property type="entry name" value="GGDEF"/>
    <property type="match status" value="1"/>
</dbReference>